<dbReference type="EMBL" id="BARV01036206">
    <property type="protein sequence ID" value="GAI51527.1"/>
    <property type="molecule type" value="Genomic_DNA"/>
</dbReference>
<proteinExistence type="predicted"/>
<evidence type="ECO:0000256" key="1">
    <source>
        <dbReference type="ARBA" id="ARBA00022563"/>
    </source>
</evidence>
<dbReference type="GO" id="GO:0005524">
    <property type="term" value="F:ATP binding"/>
    <property type="evidence" value="ECO:0007669"/>
    <property type="project" value="UniProtKB-KW"/>
</dbReference>
<name>X1P5F8_9ZZZZ</name>
<feature type="non-terminal residue" evidence="5">
    <location>
        <position position="230"/>
    </location>
</feature>
<comment type="caution">
    <text evidence="5">The sequence shown here is derived from an EMBL/GenBank/DDBJ whole genome shotgun (WGS) entry which is preliminary data.</text>
</comment>
<evidence type="ECO:0000256" key="3">
    <source>
        <dbReference type="ARBA" id="ARBA00022741"/>
    </source>
</evidence>
<evidence type="ECO:0000256" key="4">
    <source>
        <dbReference type="ARBA" id="ARBA00022840"/>
    </source>
</evidence>
<dbReference type="Gene3D" id="3.40.50.300">
    <property type="entry name" value="P-loop containing nucleotide triphosphate hydrolases"/>
    <property type="match status" value="1"/>
</dbReference>
<dbReference type="InterPro" id="IPR000559">
    <property type="entry name" value="Formate_THF_ligase"/>
</dbReference>
<dbReference type="Pfam" id="PF01268">
    <property type="entry name" value="FTHFS"/>
    <property type="match status" value="1"/>
</dbReference>
<keyword evidence="3" id="KW-0547">Nucleotide-binding</keyword>
<reference evidence="5" key="1">
    <citation type="journal article" date="2014" name="Front. Microbiol.">
        <title>High frequency of phylogenetically diverse reductive dehalogenase-homologous genes in deep subseafloor sedimentary metagenomes.</title>
        <authorList>
            <person name="Kawai M."/>
            <person name="Futagami T."/>
            <person name="Toyoda A."/>
            <person name="Takaki Y."/>
            <person name="Nishi S."/>
            <person name="Hori S."/>
            <person name="Arai W."/>
            <person name="Tsubouchi T."/>
            <person name="Morono Y."/>
            <person name="Uchiyama I."/>
            <person name="Ito T."/>
            <person name="Fujiyama A."/>
            <person name="Inagaki F."/>
            <person name="Takami H."/>
        </authorList>
    </citation>
    <scope>NUCLEOTIDE SEQUENCE</scope>
    <source>
        <strain evidence="5">Expedition CK06-06</strain>
    </source>
</reference>
<organism evidence="5">
    <name type="scientific">marine sediment metagenome</name>
    <dbReference type="NCBI Taxonomy" id="412755"/>
    <lineage>
        <taxon>unclassified sequences</taxon>
        <taxon>metagenomes</taxon>
        <taxon>ecological metagenomes</taxon>
    </lineage>
</organism>
<sequence>GSELMAMLSIVKDLADLRERMDNITVAFDKRGNPITTGDLEVSGAMTAWMRNTINPTLMTTVEYQPCMVHAGPFANIAVGQSSIIGDRVGLKLFDYHVTESGFGADIGFEKFWNVKSRLSGLKPHVSVLTTTIRALKMHGGGPRVVAGLPLPDSYAKEDLGLLEKGIPNMVHHINIIRKSGINPVVCINSFHTDTKDEIAMVRKAAEAAGARCAMSRHWADGGDGALELA</sequence>
<accession>X1P5F8</accession>
<dbReference type="InterPro" id="IPR027417">
    <property type="entry name" value="P-loop_NTPase"/>
</dbReference>
<keyword evidence="4" id="KW-0067">ATP-binding</keyword>
<evidence type="ECO:0000256" key="2">
    <source>
        <dbReference type="ARBA" id="ARBA00022598"/>
    </source>
</evidence>
<gene>
    <name evidence="5" type="ORF">S06H3_56297</name>
</gene>
<protein>
    <recommendedName>
        <fullName evidence="6">Formate--tetrahydrofolate ligase</fullName>
    </recommendedName>
</protein>
<dbReference type="AlphaFoldDB" id="X1P5F8"/>
<keyword evidence="1" id="KW-0554">One-carbon metabolism</keyword>
<dbReference type="GO" id="GO:0004329">
    <property type="term" value="F:formate-tetrahydrofolate ligase activity"/>
    <property type="evidence" value="ECO:0007669"/>
    <property type="project" value="InterPro"/>
</dbReference>
<dbReference type="SUPFAM" id="SSF52540">
    <property type="entry name" value="P-loop containing nucleoside triphosphate hydrolases"/>
    <property type="match status" value="1"/>
</dbReference>
<dbReference type="GO" id="GO:0006730">
    <property type="term" value="P:one-carbon metabolic process"/>
    <property type="evidence" value="ECO:0007669"/>
    <property type="project" value="UniProtKB-KW"/>
</dbReference>
<feature type="non-terminal residue" evidence="5">
    <location>
        <position position="1"/>
    </location>
</feature>
<evidence type="ECO:0000313" key="5">
    <source>
        <dbReference type="EMBL" id="GAI51527.1"/>
    </source>
</evidence>
<evidence type="ECO:0008006" key="6">
    <source>
        <dbReference type="Google" id="ProtNLM"/>
    </source>
</evidence>
<keyword evidence="2" id="KW-0436">Ligase</keyword>